<keyword evidence="3" id="KW-1185">Reference proteome</keyword>
<feature type="signal peptide" evidence="1">
    <location>
        <begin position="1"/>
        <end position="22"/>
    </location>
</feature>
<dbReference type="Gene3D" id="3.30.300.250">
    <property type="match status" value="1"/>
</dbReference>
<evidence type="ECO:0000256" key="1">
    <source>
        <dbReference type="SAM" id="SignalP"/>
    </source>
</evidence>
<feature type="chain" id="PRO_5008673017" description="Lipoprotein" evidence="1">
    <location>
        <begin position="23"/>
        <end position="139"/>
    </location>
</feature>
<protein>
    <recommendedName>
        <fullName evidence="4">Lipoprotein</fullName>
    </recommendedName>
</protein>
<proteinExistence type="predicted"/>
<organism evidence="2 3">
    <name type="scientific">Veronia pacifica</name>
    <dbReference type="NCBI Taxonomy" id="1080227"/>
    <lineage>
        <taxon>Bacteria</taxon>
        <taxon>Pseudomonadati</taxon>
        <taxon>Pseudomonadota</taxon>
        <taxon>Gammaproteobacteria</taxon>
        <taxon>Vibrionales</taxon>
        <taxon>Vibrionaceae</taxon>
        <taxon>Veronia</taxon>
    </lineage>
</organism>
<comment type="caution">
    <text evidence="2">The sequence shown here is derived from an EMBL/GenBank/DDBJ whole genome shotgun (WGS) entry which is preliminary data.</text>
</comment>
<dbReference type="AlphaFoldDB" id="A0A1C3EE94"/>
<dbReference type="PROSITE" id="PS51257">
    <property type="entry name" value="PROKAR_LIPOPROTEIN"/>
    <property type="match status" value="1"/>
</dbReference>
<evidence type="ECO:0000313" key="3">
    <source>
        <dbReference type="Proteomes" id="UP000094936"/>
    </source>
</evidence>
<name>A0A1C3EE94_9GAMM</name>
<evidence type="ECO:0000313" key="2">
    <source>
        <dbReference type="EMBL" id="ODA31558.1"/>
    </source>
</evidence>
<dbReference type="EMBL" id="LYBM01000033">
    <property type="protein sequence ID" value="ODA31558.1"/>
    <property type="molecule type" value="Genomic_DNA"/>
</dbReference>
<accession>A0A1C3EE94</accession>
<dbReference type="OrthoDB" id="5918264at2"/>
<evidence type="ECO:0008006" key="4">
    <source>
        <dbReference type="Google" id="ProtNLM"/>
    </source>
</evidence>
<sequence>MHRKLGLNRLLLTGLITLLVSACSSTPTEQELANSFADQRADMLSRVVPIDMDGYRLIKAKANESNIELTMLFGGEQGKRQPDELYQGMTKRYCRDTEILSLMENGVTYTLLVRDQRGRKLFERPISLSNCSGVVGEKS</sequence>
<dbReference type="Pfam" id="PF16549">
    <property type="entry name" value="T2SSS_2"/>
    <property type="match status" value="1"/>
</dbReference>
<gene>
    <name evidence="2" type="ORF">A8L45_16230</name>
</gene>
<dbReference type="STRING" id="1080227.A8L45_16230"/>
<dbReference type="Proteomes" id="UP000094936">
    <property type="component" value="Unassembled WGS sequence"/>
</dbReference>
<keyword evidence="1" id="KW-0732">Signal</keyword>
<reference evidence="2 3" key="1">
    <citation type="submission" date="2016-05" db="EMBL/GenBank/DDBJ databases">
        <title>Genomic Taxonomy of the Vibrionaceae.</title>
        <authorList>
            <person name="Gomez-Gil B."/>
            <person name="Enciso-Ibarra J."/>
        </authorList>
    </citation>
    <scope>NUCLEOTIDE SEQUENCE [LARGE SCALE GENOMIC DNA]</scope>
    <source>
        <strain evidence="2 3">CAIM 1920</strain>
    </source>
</reference>
<dbReference type="RefSeq" id="WP_068904174.1">
    <property type="nucleotide sequence ID" value="NZ_JBHUIF010000033.1"/>
</dbReference>
<dbReference type="InterPro" id="IPR016502">
    <property type="entry name" value="T2SSS_2"/>
</dbReference>